<dbReference type="Gene3D" id="2.40.70.10">
    <property type="entry name" value="Acid Proteases"/>
    <property type="match status" value="2"/>
</dbReference>
<evidence type="ECO:0000313" key="3">
    <source>
        <dbReference type="EMBL" id="EPS96306.1"/>
    </source>
</evidence>
<dbReference type="InterPro" id="IPR034164">
    <property type="entry name" value="Pepsin-like_dom"/>
</dbReference>
<reference evidence="3 4" key="1">
    <citation type="journal article" date="2012" name="Science">
        <title>The Paleozoic origin of enzymatic lignin decomposition reconstructed from 31 fungal genomes.</title>
        <authorList>
            <person name="Floudas D."/>
            <person name="Binder M."/>
            <person name="Riley R."/>
            <person name="Barry K."/>
            <person name="Blanchette R.A."/>
            <person name="Henrissat B."/>
            <person name="Martinez A.T."/>
            <person name="Otillar R."/>
            <person name="Spatafora J.W."/>
            <person name="Yadav J.S."/>
            <person name="Aerts A."/>
            <person name="Benoit I."/>
            <person name="Boyd A."/>
            <person name="Carlson A."/>
            <person name="Copeland A."/>
            <person name="Coutinho P.M."/>
            <person name="de Vries R.P."/>
            <person name="Ferreira P."/>
            <person name="Findley K."/>
            <person name="Foster B."/>
            <person name="Gaskell J."/>
            <person name="Glotzer D."/>
            <person name="Gorecki P."/>
            <person name="Heitman J."/>
            <person name="Hesse C."/>
            <person name="Hori C."/>
            <person name="Igarashi K."/>
            <person name="Jurgens J.A."/>
            <person name="Kallen N."/>
            <person name="Kersten P."/>
            <person name="Kohler A."/>
            <person name="Kuees U."/>
            <person name="Kumar T.K.A."/>
            <person name="Kuo A."/>
            <person name="LaButti K."/>
            <person name="Larrondo L.F."/>
            <person name="Lindquist E."/>
            <person name="Ling A."/>
            <person name="Lombard V."/>
            <person name="Lucas S."/>
            <person name="Lundell T."/>
            <person name="Martin R."/>
            <person name="McLaughlin D.J."/>
            <person name="Morgenstern I."/>
            <person name="Morin E."/>
            <person name="Murat C."/>
            <person name="Nagy L.G."/>
            <person name="Nolan M."/>
            <person name="Ohm R.A."/>
            <person name="Patyshakuliyeva A."/>
            <person name="Rokas A."/>
            <person name="Ruiz-Duenas F.J."/>
            <person name="Sabat G."/>
            <person name="Salamov A."/>
            <person name="Samejima M."/>
            <person name="Schmutz J."/>
            <person name="Slot J.C."/>
            <person name="St John F."/>
            <person name="Stenlid J."/>
            <person name="Sun H."/>
            <person name="Sun S."/>
            <person name="Syed K."/>
            <person name="Tsang A."/>
            <person name="Wiebenga A."/>
            <person name="Young D."/>
            <person name="Pisabarro A."/>
            <person name="Eastwood D.C."/>
            <person name="Martin F."/>
            <person name="Cullen D."/>
            <person name="Grigoriev I.V."/>
            <person name="Hibbett D.S."/>
        </authorList>
    </citation>
    <scope>NUCLEOTIDE SEQUENCE</scope>
    <source>
        <strain evidence="4">FP-58527</strain>
    </source>
</reference>
<dbReference type="PROSITE" id="PS51767">
    <property type="entry name" value="PEPTIDASE_A1"/>
    <property type="match status" value="1"/>
</dbReference>
<evidence type="ECO:0000259" key="2">
    <source>
        <dbReference type="PROSITE" id="PS51767"/>
    </source>
</evidence>
<dbReference type="PANTHER" id="PTHR47966:SF51">
    <property type="entry name" value="BETA-SITE APP-CLEAVING ENZYME, ISOFORM A-RELATED"/>
    <property type="match status" value="1"/>
</dbReference>
<keyword evidence="4" id="KW-1185">Reference proteome</keyword>
<dbReference type="MEROPS" id="A01.019"/>
<dbReference type="PANTHER" id="PTHR47966">
    <property type="entry name" value="BETA-SITE APP-CLEAVING ENZYME, ISOFORM A-RELATED"/>
    <property type="match status" value="1"/>
</dbReference>
<dbReference type="OrthoDB" id="660550at2759"/>
<organism evidence="3 4">
    <name type="scientific">Fomitopsis schrenkii</name>
    <name type="common">Brown rot fungus</name>
    <dbReference type="NCBI Taxonomy" id="2126942"/>
    <lineage>
        <taxon>Eukaryota</taxon>
        <taxon>Fungi</taxon>
        <taxon>Dikarya</taxon>
        <taxon>Basidiomycota</taxon>
        <taxon>Agaricomycotina</taxon>
        <taxon>Agaricomycetes</taxon>
        <taxon>Polyporales</taxon>
        <taxon>Fomitopsis</taxon>
    </lineage>
</organism>
<protein>
    <recommendedName>
        <fullName evidence="2">Peptidase A1 domain-containing protein</fullName>
    </recommendedName>
</protein>
<dbReference type="InterPro" id="IPR001461">
    <property type="entry name" value="Aspartic_peptidase_A1"/>
</dbReference>
<dbReference type="eggNOG" id="KOG1339">
    <property type="taxonomic scope" value="Eukaryota"/>
</dbReference>
<feature type="domain" description="Peptidase A1" evidence="2">
    <location>
        <begin position="23"/>
        <end position="323"/>
    </location>
</feature>
<dbReference type="InterPro" id="IPR021109">
    <property type="entry name" value="Peptidase_aspartic_dom_sf"/>
</dbReference>
<gene>
    <name evidence="3" type="ORF">FOMPIDRAFT_1032443</name>
</gene>
<dbReference type="SUPFAM" id="SSF50630">
    <property type="entry name" value="Acid proteases"/>
    <property type="match status" value="1"/>
</dbReference>
<dbReference type="GO" id="GO:0004190">
    <property type="term" value="F:aspartic-type endopeptidase activity"/>
    <property type="evidence" value="ECO:0007669"/>
    <property type="project" value="InterPro"/>
</dbReference>
<dbReference type="STRING" id="743788.S8DST9"/>
<dbReference type="InterPro" id="IPR033121">
    <property type="entry name" value="PEPTIDASE_A1"/>
</dbReference>
<name>S8DST9_FOMSC</name>
<proteinExistence type="inferred from homology"/>
<comment type="similarity">
    <text evidence="1">Belongs to the peptidase A1 family.</text>
</comment>
<dbReference type="CDD" id="cd05471">
    <property type="entry name" value="pepsin_like"/>
    <property type="match status" value="1"/>
</dbReference>
<dbReference type="GO" id="GO:0006508">
    <property type="term" value="P:proteolysis"/>
    <property type="evidence" value="ECO:0007669"/>
    <property type="project" value="InterPro"/>
</dbReference>
<evidence type="ECO:0000313" key="4">
    <source>
        <dbReference type="Proteomes" id="UP000015241"/>
    </source>
</evidence>
<accession>S8DST9</accession>
<dbReference type="EMBL" id="KE504190">
    <property type="protein sequence ID" value="EPS96306.1"/>
    <property type="molecule type" value="Genomic_DNA"/>
</dbReference>
<sequence>MTVYYYLIAAKPGASLNTTQLAIWTAVSAGDDQTFSNVLIDTGSAILWVGANQKYKPGPNTQNINATLAVGYGGGGVNGTAYKDRVTIGSATVSGQIIGSAEYLEGFAELVGTFDGIFGLGPPGSNFNQVSGYNTTPTFIENLVAEGVIPEPVFGIYIPPHFEGEIEWIERNPPYNLHYDFNVSSFSWGNFTAPQPIYGRTDSGTIPLLIPNDQLFDILHNVSGAKLDDSEHSFLVSCLVLPANLTESELPPLEIGVGNLTVELAPSDYIVPESLFPTLNITEDGLTHTWMCAGGLSSVMLGQIVLEHLYSAYNCVGFAHSRP</sequence>
<evidence type="ECO:0000256" key="1">
    <source>
        <dbReference type="ARBA" id="ARBA00007447"/>
    </source>
</evidence>
<dbReference type="InParanoid" id="S8DST9"/>
<dbReference type="Pfam" id="PF00026">
    <property type="entry name" value="Asp"/>
    <property type="match status" value="1"/>
</dbReference>
<dbReference type="Proteomes" id="UP000015241">
    <property type="component" value="Unassembled WGS sequence"/>
</dbReference>
<dbReference type="HOGENOM" id="CLU_1036479_0_0_1"/>
<dbReference type="AlphaFoldDB" id="S8DST9"/>